<keyword evidence="4" id="KW-1003">Cell membrane</keyword>
<evidence type="ECO:0000256" key="6">
    <source>
        <dbReference type="ARBA" id="ARBA00022679"/>
    </source>
</evidence>
<dbReference type="GO" id="GO:0002229">
    <property type="term" value="P:defense response to oomycetes"/>
    <property type="evidence" value="ECO:0007669"/>
    <property type="project" value="UniProtKB-ARBA"/>
</dbReference>
<keyword evidence="7" id="KW-0812">Transmembrane</keyword>
<dbReference type="SMART" id="SM00220">
    <property type="entry name" value="S_TKc"/>
    <property type="match status" value="1"/>
</dbReference>
<dbReference type="EMBL" id="MU090202">
    <property type="protein sequence ID" value="KAF7848269.1"/>
    <property type="molecule type" value="Genomic_DNA"/>
</dbReference>
<accession>A0A8T0CQC0</accession>
<evidence type="ECO:0000256" key="7">
    <source>
        <dbReference type="ARBA" id="ARBA00022692"/>
    </source>
</evidence>
<evidence type="ECO:0000256" key="5">
    <source>
        <dbReference type="ARBA" id="ARBA00022527"/>
    </source>
</evidence>
<keyword evidence="13" id="KW-1133">Transmembrane helix</keyword>
<dbReference type="PANTHER" id="PTHR27007">
    <property type="match status" value="1"/>
</dbReference>
<dbReference type="Gene3D" id="1.10.510.10">
    <property type="entry name" value="Transferase(Phosphotransferase) domain 1"/>
    <property type="match status" value="1"/>
</dbReference>
<evidence type="ECO:0000256" key="18">
    <source>
        <dbReference type="RuleBase" id="RU000304"/>
    </source>
</evidence>
<feature type="binding site" evidence="17">
    <location>
        <position position="108"/>
    </location>
    <ligand>
        <name>ATP</name>
        <dbReference type="ChEBI" id="CHEBI:30616"/>
    </ligand>
</feature>
<dbReference type="InterPro" id="IPR017441">
    <property type="entry name" value="Protein_kinase_ATP_BS"/>
</dbReference>
<keyword evidence="10 17" id="KW-0547">Nucleotide-binding</keyword>
<comment type="similarity">
    <text evidence="3">In the C-terminal section; belongs to the protein kinase superfamily. Ser/Thr protein kinase family.</text>
</comment>
<evidence type="ECO:0000256" key="1">
    <source>
        <dbReference type="ARBA" id="ARBA00004251"/>
    </source>
</evidence>
<dbReference type="Gramene" id="rna-gnl|WGS:JABURB|Cocit.L2146.1">
    <property type="protein sequence ID" value="cds-KAF7848269.1"/>
    <property type="gene ID" value="gene-BT93_L2146"/>
</dbReference>
<keyword evidence="14" id="KW-0472">Membrane</keyword>
<reference evidence="20" key="1">
    <citation type="submission" date="2020-05" db="EMBL/GenBank/DDBJ databases">
        <title>WGS assembly of Corymbia citriodora subspecies variegata.</title>
        <authorList>
            <person name="Barry K."/>
            <person name="Hundley H."/>
            <person name="Shu S."/>
            <person name="Jenkins J."/>
            <person name="Grimwood J."/>
            <person name="Baten A."/>
        </authorList>
    </citation>
    <scope>NUCLEOTIDE SEQUENCE</scope>
    <source>
        <strain evidence="20">CV2-018</strain>
    </source>
</reference>
<sequence>MSGLGLIVVAWVLDRSKFALDPPYLSNDMPVDNNAPMTTGRGGKEGDYSVKLTKEFAKLSGPKKFSYEELMIATDSFADDRILGRGGFGIVYEGHLGDASTCTRVAVKTINPDSSQGIKEYISEVKSLSQLRHRNLVHLIGYCHEANKFVLVYEFIGGGSLEDHLFKRRPLLTWERRYNIALGLASALHYLHKQCNQCVIHRDIKSSNIMLDEKFVTKLGDFGLARLVDHTRGTNTTQVKGTPGYLAPECYQTGKASKESDVYSFGVVLLEIAFGRSVSDSELAEQGPGLVQWVWKHYGNRSWRRNFLLVVDQRLGKDFDKKQAEALMIVGLWCAHPIAGSRPSIEQAMAVLNMKAEPPKLPSKMPSFNI</sequence>
<evidence type="ECO:0000256" key="9">
    <source>
        <dbReference type="ARBA" id="ARBA00022734"/>
    </source>
</evidence>
<gene>
    <name evidence="20" type="ORF">BT93_L2146</name>
</gene>
<dbReference type="InterPro" id="IPR001245">
    <property type="entry name" value="Ser-Thr/Tyr_kinase_cat_dom"/>
</dbReference>
<evidence type="ECO:0000256" key="17">
    <source>
        <dbReference type="PROSITE-ProRule" id="PRU10141"/>
    </source>
</evidence>
<dbReference type="InterPro" id="IPR011009">
    <property type="entry name" value="Kinase-like_dom_sf"/>
</dbReference>
<evidence type="ECO:0000256" key="8">
    <source>
        <dbReference type="ARBA" id="ARBA00022729"/>
    </source>
</evidence>
<dbReference type="PROSITE" id="PS00108">
    <property type="entry name" value="PROTEIN_KINASE_ST"/>
    <property type="match status" value="1"/>
</dbReference>
<evidence type="ECO:0000256" key="14">
    <source>
        <dbReference type="ARBA" id="ARBA00023136"/>
    </source>
</evidence>
<name>A0A8T0CQC0_CORYI</name>
<evidence type="ECO:0000256" key="12">
    <source>
        <dbReference type="ARBA" id="ARBA00022840"/>
    </source>
</evidence>
<evidence type="ECO:0000313" key="21">
    <source>
        <dbReference type="Proteomes" id="UP000806378"/>
    </source>
</evidence>
<evidence type="ECO:0000256" key="11">
    <source>
        <dbReference type="ARBA" id="ARBA00022777"/>
    </source>
</evidence>
<organism evidence="20 21">
    <name type="scientific">Corymbia citriodora subsp. variegata</name>
    <dbReference type="NCBI Taxonomy" id="360336"/>
    <lineage>
        <taxon>Eukaryota</taxon>
        <taxon>Viridiplantae</taxon>
        <taxon>Streptophyta</taxon>
        <taxon>Embryophyta</taxon>
        <taxon>Tracheophyta</taxon>
        <taxon>Spermatophyta</taxon>
        <taxon>Magnoliopsida</taxon>
        <taxon>eudicotyledons</taxon>
        <taxon>Gunneridae</taxon>
        <taxon>Pentapetalae</taxon>
        <taxon>rosids</taxon>
        <taxon>malvids</taxon>
        <taxon>Myrtales</taxon>
        <taxon>Myrtaceae</taxon>
        <taxon>Myrtoideae</taxon>
        <taxon>Eucalypteae</taxon>
        <taxon>Corymbia</taxon>
    </lineage>
</organism>
<comment type="similarity">
    <text evidence="18">Belongs to the protein kinase superfamily.</text>
</comment>
<dbReference type="GO" id="GO:0004674">
    <property type="term" value="F:protein serine/threonine kinase activity"/>
    <property type="evidence" value="ECO:0007669"/>
    <property type="project" value="UniProtKB-KW"/>
</dbReference>
<keyword evidence="15" id="KW-0675">Receptor</keyword>
<keyword evidence="8" id="KW-0732">Signal</keyword>
<evidence type="ECO:0000256" key="13">
    <source>
        <dbReference type="ARBA" id="ARBA00022989"/>
    </source>
</evidence>
<dbReference type="GO" id="GO:0030246">
    <property type="term" value="F:carbohydrate binding"/>
    <property type="evidence" value="ECO:0007669"/>
    <property type="project" value="UniProtKB-KW"/>
</dbReference>
<keyword evidence="11" id="KW-0418">Kinase</keyword>
<dbReference type="FunFam" id="1.10.510.10:FF:000240">
    <property type="entry name" value="Lectin-domain containing receptor kinase A4.3"/>
    <property type="match status" value="1"/>
</dbReference>
<keyword evidence="16" id="KW-0325">Glycoprotein</keyword>
<dbReference type="Gene3D" id="3.30.200.20">
    <property type="entry name" value="Phosphorylase Kinase, domain 1"/>
    <property type="match status" value="1"/>
</dbReference>
<dbReference type="InterPro" id="IPR050528">
    <property type="entry name" value="L-type_Lectin-RKs"/>
</dbReference>
<evidence type="ECO:0000256" key="15">
    <source>
        <dbReference type="ARBA" id="ARBA00023170"/>
    </source>
</evidence>
<keyword evidence="5 18" id="KW-0723">Serine/threonine-protein kinase</keyword>
<comment type="caution">
    <text evidence="20">The sequence shown here is derived from an EMBL/GenBank/DDBJ whole genome shotgun (WGS) entry which is preliminary data.</text>
</comment>
<dbReference type="GO" id="GO:0005886">
    <property type="term" value="C:plasma membrane"/>
    <property type="evidence" value="ECO:0007669"/>
    <property type="project" value="UniProtKB-SubCell"/>
</dbReference>
<keyword evidence="12 17" id="KW-0067">ATP-binding</keyword>
<dbReference type="AlphaFoldDB" id="A0A8T0CQC0"/>
<keyword evidence="9" id="KW-0430">Lectin</keyword>
<protein>
    <recommendedName>
        <fullName evidence="19">Protein kinase domain-containing protein</fullName>
    </recommendedName>
</protein>
<dbReference type="PROSITE" id="PS50011">
    <property type="entry name" value="PROTEIN_KINASE_DOM"/>
    <property type="match status" value="1"/>
</dbReference>
<dbReference type="CDD" id="cd14066">
    <property type="entry name" value="STKc_IRAK"/>
    <property type="match status" value="1"/>
</dbReference>
<dbReference type="PROSITE" id="PS00107">
    <property type="entry name" value="PROTEIN_KINASE_ATP"/>
    <property type="match status" value="1"/>
</dbReference>
<evidence type="ECO:0000256" key="4">
    <source>
        <dbReference type="ARBA" id="ARBA00022475"/>
    </source>
</evidence>
<dbReference type="SUPFAM" id="SSF56112">
    <property type="entry name" value="Protein kinase-like (PK-like)"/>
    <property type="match status" value="1"/>
</dbReference>
<evidence type="ECO:0000259" key="19">
    <source>
        <dbReference type="PROSITE" id="PS50011"/>
    </source>
</evidence>
<dbReference type="Pfam" id="PF07714">
    <property type="entry name" value="PK_Tyr_Ser-Thr"/>
    <property type="match status" value="1"/>
</dbReference>
<keyword evidence="6" id="KW-0808">Transferase</keyword>
<proteinExistence type="inferred from homology"/>
<dbReference type="FunFam" id="3.30.200.20:FF:000039">
    <property type="entry name" value="receptor-like protein kinase FERONIA"/>
    <property type="match status" value="1"/>
</dbReference>
<evidence type="ECO:0000256" key="16">
    <source>
        <dbReference type="ARBA" id="ARBA00023180"/>
    </source>
</evidence>
<evidence type="ECO:0000313" key="20">
    <source>
        <dbReference type="EMBL" id="KAF7848269.1"/>
    </source>
</evidence>
<dbReference type="OrthoDB" id="1662521at2759"/>
<evidence type="ECO:0000256" key="10">
    <source>
        <dbReference type="ARBA" id="ARBA00022741"/>
    </source>
</evidence>
<dbReference type="GO" id="GO:0005524">
    <property type="term" value="F:ATP binding"/>
    <property type="evidence" value="ECO:0007669"/>
    <property type="project" value="UniProtKB-UniRule"/>
</dbReference>
<feature type="domain" description="Protein kinase" evidence="19">
    <location>
        <begin position="77"/>
        <end position="339"/>
    </location>
</feature>
<evidence type="ECO:0000256" key="3">
    <source>
        <dbReference type="ARBA" id="ARBA00010217"/>
    </source>
</evidence>
<dbReference type="InterPro" id="IPR008271">
    <property type="entry name" value="Ser/Thr_kinase_AS"/>
</dbReference>
<dbReference type="InterPro" id="IPR000719">
    <property type="entry name" value="Prot_kinase_dom"/>
</dbReference>
<evidence type="ECO:0000256" key="2">
    <source>
        <dbReference type="ARBA" id="ARBA00008536"/>
    </source>
</evidence>
<comment type="similarity">
    <text evidence="2">In the N-terminal section; belongs to the leguminous lectin family.</text>
</comment>
<keyword evidence="21" id="KW-1185">Reference proteome</keyword>
<dbReference type="Proteomes" id="UP000806378">
    <property type="component" value="Unassembled WGS sequence"/>
</dbReference>
<comment type="subcellular location">
    <subcellularLocation>
        <location evidence="1">Cell membrane</location>
        <topology evidence="1">Single-pass type I membrane protein</topology>
    </subcellularLocation>
</comment>